<keyword evidence="17" id="KW-1185">Reference proteome</keyword>
<evidence type="ECO:0000256" key="1">
    <source>
        <dbReference type="ARBA" id="ARBA00004123"/>
    </source>
</evidence>
<evidence type="ECO:0000256" key="9">
    <source>
        <dbReference type="ARBA" id="ARBA00023242"/>
    </source>
</evidence>
<dbReference type="GO" id="GO:0000981">
    <property type="term" value="F:DNA-binding transcription factor activity, RNA polymerase II-specific"/>
    <property type="evidence" value="ECO:0007669"/>
    <property type="project" value="TreeGrafter"/>
</dbReference>
<dbReference type="AlphaFoldDB" id="H3C0S6"/>
<dbReference type="Pfam" id="PF00096">
    <property type="entry name" value="zf-C2H2"/>
    <property type="match status" value="5"/>
</dbReference>
<evidence type="ECO:0000256" key="2">
    <source>
        <dbReference type="ARBA" id="ARBA00022723"/>
    </source>
</evidence>
<dbReference type="InterPro" id="IPR050527">
    <property type="entry name" value="Snail/Krueppel_Znf"/>
</dbReference>
<dbReference type="Gene3D" id="3.30.160.60">
    <property type="entry name" value="Classic Zinc Finger"/>
    <property type="match status" value="4"/>
</dbReference>
<comment type="similarity">
    <text evidence="10">Belongs to the snail C2H2-type zinc-finger protein family.</text>
</comment>
<dbReference type="FunFam" id="3.30.160.60:FF:000207">
    <property type="entry name" value="zinc finger protein SNAI2"/>
    <property type="match status" value="1"/>
</dbReference>
<evidence type="ECO:0000256" key="7">
    <source>
        <dbReference type="ARBA" id="ARBA00023125"/>
    </source>
</evidence>
<sequence>MPRSFLVKKIKLDDFSSSNVTASNHHSVTSLGVRLSENGYIQDYITPSVYQEEKKMEHKLASPVSDPLYTQVSSGEEYCDPDLKHPDSPQSGMTASGFYSGESEALAEGYTMDAFFISDGRSRRKSEGQSHERATGARHTCNECGKTYATSSNLSRHKQTHRSLDSKMARKCPTCNKVYVSMPALAMHILTHDLKHKCDVCSKAFSRPWLLQGHMRSHTGEKPFACAHCGKAFADRSNLRAHMQTHSAFKHYRCKRCNKTFALKSYLNKHYESACFKGSADEDDSGSE</sequence>
<evidence type="ECO:0000256" key="14">
    <source>
        <dbReference type="PROSITE-ProRule" id="PRU00042"/>
    </source>
</evidence>
<dbReference type="GO" id="GO:0008270">
    <property type="term" value="F:zinc ion binding"/>
    <property type="evidence" value="ECO:0007669"/>
    <property type="project" value="UniProtKB-KW"/>
</dbReference>
<dbReference type="SMART" id="SM00355">
    <property type="entry name" value="ZnF_C2H2"/>
    <property type="match status" value="5"/>
</dbReference>
<keyword evidence="6" id="KW-0805">Transcription regulation</keyword>
<feature type="domain" description="C2H2-type" evidence="15">
    <location>
        <begin position="252"/>
        <end position="270"/>
    </location>
</feature>
<feature type="domain" description="C2H2-type" evidence="15">
    <location>
        <begin position="196"/>
        <end position="223"/>
    </location>
</feature>
<evidence type="ECO:0000256" key="5">
    <source>
        <dbReference type="ARBA" id="ARBA00022833"/>
    </source>
</evidence>
<dbReference type="FunFam" id="3.30.160.60:FF:000169">
    <property type="entry name" value="transcriptional repressor scratch 2"/>
    <property type="match status" value="1"/>
</dbReference>
<dbReference type="InterPro" id="IPR036236">
    <property type="entry name" value="Znf_C2H2_sf"/>
</dbReference>
<feature type="domain" description="C2H2-type" evidence="15">
    <location>
        <begin position="224"/>
        <end position="251"/>
    </location>
</feature>
<dbReference type="HOGENOM" id="CLU_002678_42_3_1"/>
<dbReference type="InterPro" id="IPR013087">
    <property type="entry name" value="Znf_C2H2_type"/>
</dbReference>
<keyword evidence="9" id="KW-0539">Nucleus</keyword>
<dbReference type="PANTHER" id="PTHR24388:SF98">
    <property type="entry name" value="SCRATCH-A TRANSCRIPTION FACTOR"/>
    <property type="match status" value="1"/>
</dbReference>
<evidence type="ECO:0000256" key="11">
    <source>
        <dbReference type="ARBA" id="ARBA00064979"/>
    </source>
</evidence>
<dbReference type="FunFam" id="3.30.160.60:FF:000560">
    <property type="entry name" value="Scratch family transcriptional repressor 1"/>
    <property type="match status" value="1"/>
</dbReference>
<dbReference type="PROSITE" id="PS50157">
    <property type="entry name" value="ZINC_FINGER_C2H2_2"/>
    <property type="match status" value="4"/>
</dbReference>
<evidence type="ECO:0000313" key="16">
    <source>
        <dbReference type="Ensembl" id="ENSTNIP00000001842.1"/>
    </source>
</evidence>
<reference evidence="17" key="1">
    <citation type="journal article" date="2004" name="Nature">
        <title>Genome duplication in the teleost fish Tetraodon nigroviridis reveals the early vertebrate proto-karyotype.</title>
        <authorList>
            <person name="Jaillon O."/>
            <person name="Aury J.-M."/>
            <person name="Brunet F."/>
            <person name="Petit J.-L."/>
            <person name="Stange-Thomann N."/>
            <person name="Mauceli E."/>
            <person name="Bouneau L."/>
            <person name="Fischer C."/>
            <person name="Ozouf-Costaz C."/>
            <person name="Bernot A."/>
            <person name="Nicaud S."/>
            <person name="Jaffe D."/>
            <person name="Fisher S."/>
            <person name="Lutfalla G."/>
            <person name="Dossat C."/>
            <person name="Segurens B."/>
            <person name="Dasilva C."/>
            <person name="Salanoubat M."/>
            <person name="Levy M."/>
            <person name="Boudet N."/>
            <person name="Castellano S."/>
            <person name="Anthouard V."/>
            <person name="Jubin C."/>
            <person name="Castelli V."/>
            <person name="Katinka M."/>
            <person name="Vacherie B."/>
            <person name="Biemont C."/>
            <person name="Skalli Z."/>
            <person name="Cattolico L."/>
            <person name="Poulain J."/>
            <person name="De Berardinis V."/>
            <person name="Cruaud C."/>
            <person name="Duprat S."/>
            <person name="Brottier P."/>
            <person name="Coutanceau J.-P."/>
            <person name="Gouzy J."/>
            <person name="Parra G."/>
            <person name="Lardier G."/>
            <person name="Chapple C."/>
            <person name="McKernan K.J."/>
            <person name="McEwan P."/>
            <person name="Bosak S."/>
            <person name="Kellis M."/>
            <person name="Volff J.-N."/>
            <person name="Guigo R."/>
            <person name="Zody M.C."/>
            <person name="Mesirov J."/>
            <person name="Lindblad-Toh K."/>
            <person name="Birren B."/>
            <person name="Nusbaum C."/>
            <person name="Kahn D."/>
            <person name="Robinson-Rechavi M."/>
            <person name="Laudet V."/>
            <person name="Schachter V."/>
            <person name="Quetier F."/>
            <person name="Saurin W."/>
            <person name="Scarpelli C."/>
            <person name="Wincker P."/>
            <person name="Lander E.S."/>
            <person name="Weissenbach J."/>
            <person name="Roest Crollius H."/>
        </authorList>
    </citation>
    <scope>NUCLEOTIDE SEQUENCE [LARGE SCALE GENOMIC DNA]</scope>
</reference>
<dbReference type="Ensembl" id="ENSTNIT00000000900.1">
    <property type="protein sequence ID" value="ENSTNIP00000001842.1"/>
    <property type="gene ID" value="ENSTNIG00000012473.1"/>
</dbReference>
<protein>
    <recommendedName>
        <fullName evidence="12">Transcriptional repressor scratch 1</fullName>
    </recommendedName>
    <alternativeName>
        <fullName evidence="13">Scratch homolog 1 zinc finger protein</fullName>
    </alternativeName>
</protein>
<evidence type="ECO:0000256" key="10">
    <source>
        <dbReference type="ARBA" id="ARBA00037948"/>
    </source>
</evidence>
<dbReference type="PROSITE" id="PS00028">
    <property type="entry name" value="ZINC_FINGER_C2H2_1"/>
    <property type="match status" value="3"/>
</dbReference>
<proteinExistence type="inferred from homology"/>
<comment type="subunit">
    <text evidence="11">Interacts (via SNAG domain) with LIMD1 (via LIM domains), WTIP (via LIM domains) and AJUBA (via LIM domains).</text>
</comment>
<comment type="subcellular location">
    <subcellularLocation>
        <location evidence="1">Nucleus</location>
    </subcellularLocation>
</comment>
<keyword evidence="2" id="KW-0479">Metal-binding</keyword>
<reference evidence="16" key="3">
    <citation type="submission" date="2025-09" db="UniProtKB">
        <authorList>
            <consortium name="Ensembl"/>
        </authorList>
    </citation>
    <scope>IDENTIFICATION</scope>
</reference>
<keyword evidence="3" id="KW-0677">Repeat</keyword>
<dbReference type="SUPFAM" id="SSF57667">
    <property type="entry name" value="beta-beta-alpha zinc fingers"/>
    <property type="match status" value="3"/>
</dbReference>
<evidence type="ECO:0000256" key="13">
    <source>
        <dbReference type="ARBA" id="ARBA00083685"/>
    </source>
</evidence>
<evidence type="ECO:0000313" key="17">
    <source>
        <dbReference type="Proteomes" id="UP000007303"/>
    </source>
</evidence>
<dbReference type="GeneTree" id="ENSGT00940000154491"/>
<accession>H3C0S6</accession>
<keyword evidence="4 14" id="KW-0863">Zinc-finger</keyword>
<evidence type="ECO:0000256" key="8">
    <source>
        <dbReference type="ARBA" id="ARBA00023163"/>
    </source>
</evidence>
<evidence type="ECO:0000256" key="3">
    <source>
        <dbReference type="ARBA" id="ARBA00022737"/>
    </source>
</evidence>
<dbReference type="Proteomes" id="UP000007303">
    <property type="component" value="Unassembled WGS sequence"/>
</dbReference>
<keyword evidence="8" id="KW-0804">Transcription</keyword>
<keyword evidence="5" id="KW-0862">Zinc</keyword>
<evidence type="ECO:0000256" key="12">
    <source>
        <dbReference type="ARBA" id="ARBA00071743"/>
    </source>
</evidence>
<evidence type="ECO:0000259" key="15">
    <source>
        <dbReference type="PROSITE" id="PS50157"/>
    </source>
</evidence>
<evidence type="ECO:0000256" key="6">
    <source>
        <dbReference type="ARBA" id="ARBA00023015"/>
    </source>
</evidence>
<keyword evidence="7" id="KW-0238">DNA-binding</keyword>
<dbReference type="GO" id="GO:0005634">
    <property type="term" value="C:nucleus"/>
    <property type="evidence" value="ECO:0007669"/>
    <property type="project" value="UniProtKB-SubCell"/>
</dbReference>
<name>H3C0S6_TETNG</name>
<organism evidence="16 17">
    <name type="scientific">Tetraodon nigroviridis</name>
    <name type="common">Spotted green pufferfish</name>
    <name type="synonym">Chelonodon nigroviridis</name>
    <dbReference type="NCBI Taxonomy" id="99883"/>
    <lineage>
        <taxon>Eukaryota</taxon>
        <taxon>Metazoa</taxon>
        <taxon>Chordata</taxon>
        <taxon>Craniata</taxon>
        <taxon>Vertebrata</taxon>
        <taxon>Euteleostomi</taxon>
        <taxon>Actinopterygii</taxon>
        <taxon>Neopterygii</taxon>
        <taxon>Teleostei</taxon>
        <taxon>Neoteleostei</taxon>
        <taxon>Acanthomorphata</taxon>
        <taxon>Eupercaria</taxon>
        <taxon>Tetraodontiformes</taxon>
        <taxon>Tetradontoidea</taxon>
        <taxon>Tetraodontidae</taxon>
        <taxon>Tetraodon</taxon>
    </lineage>
</organism>
<evidence type="ECO:0000256" key="4">
    <source>
        <dbReference type="ARBA" id="ARBA00022771"/>
    </source>
</evidence>
<reference evidence="16" key="2">
    <citation type="submission" date="2025-08" db="UniProtKB">
        <authorList>
            <consortium name="Ensembl"/>
        </authorList>
    </citation>
    <scope>IDENTIFICATION</scope>
</reference>
<feature type="domain" description="C2H2-type" evidence="15">
    <location>
        <begin position="139"/>
        <end position="166"/>
    </location>
</feature>
<dbReference type="FunFam" id="3.30.160.60:FF:000043">
    <property type="entry name" value="Scratch family zinc finger 2"/>
    <property type="match status" value="1"/>
</dbReference>
<dbReference type="PANTHER" id="PTHR24388">
    <property type="entry name" value="ZINC FINGER PROTEIN"/>
    <property type="match status" value="1"/>
</dbReference>
<dbReference type="GO" id="GO:0000978">
    <property type="term" value="F:RNA polymerase II cis-regulatory region sequence-specific DNA binding"/>
    <property type="evidence" value="ECO:0007669"/>
    <property type="project" value="TreeGrafter"/>
</dbReference>